<accession>A0A014NH52</accession>
<keyword evidence="4" id="KW-1185">Reference proteome</keyword>
<gene>
    <name evidence="3" type="ORF">AX13_09930</name>
</gene>
<protein>
    <submittedName>
        <fullName evidence="3">Membrane protein implicated in regulation of membrane protease activity</fullName>
    </submittedName>
</protein>
<keyword evidence="3" id="KW-0645">Protease</keyword>
<dbReference type="RefSeq" id="WP_043387088.1">
    <property type="nucleotide sequence ID" value="NZ_JBOK01000028.1"/>
</dbReference>
<keyword evidence="3" id="KW-0378">Hydrolase</keyword>
<evidence type="ECO:0000259" key="2">
    <source>
        <dbReference type="Pfam" id="PF01957"/>
    </source>
</evidence>
<proteinExistence type="predicted"/>
<feature type="transmembrane region" description="Helical" evidence="1">
    <location>
        <begin position="46"/>
        <end position="64"/>
    </location>
</feature>
<dbReference type="Pfam" id="PF01957">
    <property type="entry name" value="NfeD"/>
    <property type="match status" value="1"/>
</dbReference>
<sequence length="141" mass="14945">MEASTIWWILAGIAIAAELLTGGIYLLMISTGLAAGAIAAHLGLGLPAQISTAAIIGVLAVLLCRRIRGRRMPELPAAANPDLNLDIGETLHVPEWNSDGTARIPYRGSQWTVVLRPGSLPSTGLYRVIEVQGNRLIVDKA</sequence>
<dbReference type="InterPro" id="IPR002810">
    <property type="entry name" value="NfeD-like_C"/>
</dbReference>
<dbReference type="GO" id="GO:0008233">
    <property type="term" value="F:peptidase activity"/>
    <property type="evidence" value="ECO:0007669"/>
    <property type="project" value="UniProtKB-KW"/>
</dbReference>
<name>A0A014NH52_9BURK</name>
<dbReference type="PATRIC" id="fig|1457173.3.peg.3387"/>
<evidence type="ECO:0000313" key="4">
    <source>
        <dbReference type="Proteomes" id="UP000020766"/>
    </source>
</evidence>
<dbReference type="STRING" id="225991.MA05_11870"/>
<dbReference type="AlphaFoldDB" id="A0A014NH52"/>
<evidence type="ECO:0000256" key="1">
    <source>
        <dbReference type="SAM" id="Phobius"/>
    </source>
</evidence>
<evidence type="ECO:0000313" key="3">
    <source>
        <dbReference type="EMBL" id="EXU78718.1"/>
    </source>
</evidence>
<comment type="caution">
    <text evidence="3">The sequence shown here is derived from an EMBL/GenBank/DDBJ whole genome shotgun (WGS) entry which is preliminary data.</text>
</comment>
<keyword evidence="1" id="KW-0812">Transmembrane</keyword>
<keyword evidence="1" id="KW-0472">Membrane</keyword>
<organism evidence="3 4">
    <name type="scientific">Comamonas aquatica DA1877</name>
    <dbReference type="NCBI Taxonomy" id="1457173"/>
    <lineage>
        <taxon>Bacteria</taxon>
        <taxon>Pseudomonadati</taxon>
        <taxon>Pseudomonadota</taxon>
        <taxon>Betaproteobacteria</taxon>
        <taxon>Burkholderiales</taxon>
        <taxon>Comamonadaceae</taxon>
        <taxon>Comamonas</taxon>
    </lineage>
</organism>
<dbReference type="GO" id="GO:0006508">
    <property type="term" value="P:proteolysis"/>
    <property type="evidence" value="ECO:0007669"/>
    <property type="project" value="UniProtKB-KW"/>
</dbReference>
<keyword evidence="1" id="KW-1133">Transmembrane helix</keyword>
<reference evidence="3 4" key="1">
    <citation type="submission" date="2014-01" db="EMBL/GenBank/DDBJ databases">
        <title>Interspecies Systems Biology Uncovers Metabolites Affecting C. elegans Gene Expression and Life History Traits.</title>
        <authorList>
            <person name="Watson E."/>
            <person name="Macneil L.T."/>
            <person name="Ritter A.D."/>
            <person name="Yilmaz L.S."/>
            <person name="Rosebrock A.P."/>
            <person name="Caudy A.A."/>
            <person name="Walhout A.J."/>
        </authorList>
    </citation>
    <scope>NUCLEOTIDE SEQUENCE [LARGE SCALE GENOMIC DNA]</scope>
    <source>
        <strain evidence="3 4">DA1877</strain>
    </source>
</reference>
<dbReference type="Proteomes" id="UP000020766">
    <property type="component" value="Unassembled WGS sequence"/>
</dbReference>
<dbReference type="GeneID" id="74938794"/>
<feature type="transmembrane region" description="Helical" evidence="1">
    <location>
        <begin position="7"/>
        <end position="40"/>
    </location>
</feature>
<feature type="domain" description="NfeD-like C-terminal" evidence="2">
    <location>
        <begin position="85"/>
        <end position="140"/>
    </location>
</feature>
<dbReference type="EMBL" id="JBOK01000028">
    <property type="protein sequence ID" value="EXU78718.1"/>
    <property type="molecule type" value="Genomic_DNA"/>
</dbReference>